<sequence length="276" mass="28348">MFSSQPASSRRRLRLLASAATVLVAALAGAPAAHADTVTITSPPAFPTVGDDVSMTFTVTAYDDAVGVVYAEAGRTSCPASHDAADAAGMARVTERDDVMVGTPHPMALHYWPRAEGAYLFCAYTYREADTTTVRGTASYSLDVEDEEDAPIVTVPATQALSTSNSVSADVSCTRACTLSVTGDAGTSAAMDVELGTATATIGTFGGSTSVRVPMTTAQRRDLRARMAAGETVKADLLATATFGNGTSFDTSATAALRLLQVGTGTAVPVRVFTGV</sequence>
<feature type="chain" id="PRO_5046525794" evidence="1">
    <location>
        <begin position="36"/>
        <end position="276"/>
    </location>
</feature>
<keyword evidence="1" id="KW-0732">Signal</keyword>
<evidence type="ECO:0000256" key="1">
    <source>
        <dbReference type="SAM" id="SignalP"/>
    </source>
</evidence>
<dbReference type="EMBL" id="CP088295">
    <property type="protein sequence ID" value="UUY03885.1"/>
    <property type="molecule type" value="Genomic_DNA"/>
</dbReference>
<feature type="signal peptide" evidence="1">
    <location>
        <begin position="1"/>
        <end position="35"/>
    </location>
</feature>
<keyword evidence="3" id="KW-1185">Reference proteome</keyword>
<protein>
    <submittedName>
        <fullName evidence="2">Uncharacterized protein</fullName>
    </submittedName>
</protein>
<accession>A0ABY5PGW4</accession>
<name>A0ABY5PGW4_9ACTN</name>
<organism evidence="2 3">
    <name type="scientific">Svornostia abyssi</name>
    <dbReference type="NCBI Taxonomy" id="2898438"/>
    <lineage>
        <taxon>Bacteria</taxon>
        <taxon>Bacillati</taxon>
        <taxon>Actinomycetota</taxon>
        <taxon>Thermoleophilia</taxon>
        <taxon>Solirubrobacterales</taxon>
        <taxon>Baekduiaceae</taxon>
        <taxon>Svornostia</taxon>
    </lineage>
</organism>
<dbReference type="RefSeq" id="WP_353864383.1">
    <property type="nucleotide sequence ID" value="NZ_CP088295.1"/>
</dbReference>
<gene>
    <name evidence="2" type="ORF">LRS13_25065</name>
</gene>
<evidence type="ECO:0000313" key="3">
    <source>
        <dbReference type="Proteomes" id="UP001058860"/>
    </source>
</evidence>
<proteinExistence type="predicted"/>
<reference evidence="3" key="1">
    <citation type="submission" date="2021-11" db="EMBL/GenBank/DDBJ databases">
        <title>Cultivation dependent microbiological survey of springs from the worlds oldest radium mine currently devoted to the extraction of radon-saturated water.</title>
        <authorList>
            <person name="Kapinusova G."/>
            <person name="Smrhova T."/>
            <person name="Strejcek M."/>
            <person name="Suman J."/>
            <person name="Jani K."/>
            <person name="Pajer P."/>
            <person name="Uhlik O."/>
        </authorList>
    </citation>
    <scope>NUCLEOTIDE SEQUENCE [LARGE SCALE GENOMIC DNA]</scope>
    <source>
        <strain evidence="3">J379</strain>
    </source>
</reference>
<evidence type="ECO:0000313" key="2">
    <source>
        <dbReference type="EMBL" id="UUY03885.1"/>
    </source>
</evidence>
<dbReference type="Proteomes" id="UP001058860">
    <property type="component" value="Chromosome"/>
</dbReference>